<dbReference type="Proteomes" id="UP000044377">
    <property type="component" value="Unassembled WGS sequence"/>
</dbReference>
<sequence>MMTEEMTFTMVELCQSVNISQDELIEVVELGVIVPLDPDKPSWVFDSYALSCLRRARRLQTELDLDWSGIAMTLTLLDKIDELKKENLQLRRQLGRFLMTS</sequence>
<dbReference type="Gene3D" id="1.10.1660.10">
    <property type="match status" value="1"/>
</dbReference>
<evidence type="ECO:0000313" key="2">
    <source>
        <dbReference type="EMBL" id="CPR14352.1"/>
    </source>
</evidence>
<evidence type="ECO:0000313" key="3">
    <source>
        <dbReference type="Proteomes" id="UP000044377"/>
    </source>
</evidence>
<dbReference type="STRING" id="1109412.BN1221_00759c"/>
<reference evidence="3" key="1">
    <citation type="submission" date="2015-01" db="EMBL/GenBank/DDBJ databases">
        <authorList>
            <person name="Paterson Steve"/>
        </authorList>
    </citation>
    <scope>NUCLEOTIDE SEQUENCE [LARGE SCALE GENOMIC DNA]</scope>
    <source>
        <strain evidence="3">OBR1</strain>
    </source>
</reference>
<feature type="coiled-coil region" evidence="1">
    <location>
        <begin position="73"/>
        <end position="100"/>
    </location>
</feature>
<keyword evidence="1" id="KW-0175">Coiled coil</keyword>
<dbReference type="OrthoDB" id="5567704at2"/>
<proteinExistence type="predicted"/>
<dbReference type="EMBL" id="CGIG01000001">
    <property type="protein sequence ID" value="CPR14352.1"/>
    <property type="molecule type" value="Genomic_DNA"/>
</dbReference>
<protein>
    <submittedName>
        <fullName evidence="2">Chaperone-modulator protein CbpM</fullName>
    </submittedName>
</protein>
<dbReference type="AlphaFoldDB" id="A0A0G4JQZ9"/>
<dbReference type="RefSeq" id="WP_048636185.1">
    <property type="nucleotide sequence ID" value="NZ_CGIG01000001.1"/>
</dbReference>
<organism evidence="2 3">
    <name type="scientific">Brenneria goodwinii</name>
    <dbReference type="NCBI Taxonomy" id="1109412"/>
    <lineage>
        <taxon>Bacteria</taxon>
        <taxon>Pseudomonadati</taxon>
        <taxon>Pseudomonadota</taxon>
        <taxon>Gammaproteobacteria</taxon>
        <taxon>Enterobacterales</taxon>
        <taxon>Pectobacteriaceae</taxon>
        <taxon>Brenneria</taxon>
    </lineage>
</organism>
<dbReference type="Pfam" id="PF13591">
    <property type="entry name" value="MerR_2"/>
    <property type="match status" value="1"/>
</dbReference>
<name>A0A0G4JQZ9_9GAMM</name>
<evidence type="ECO:0000256" key="1">
    <source>
        <dbReference type="SAM" id="Coils"/>
    </source>
</evidence>
<accession>A0A0G4JQZ9</accession>
<gene>
    <name evidence="2" type="ORF">BN1221_00759c</name>
</gene>
<keyword evidence="3" id="KW-1185">Reference proteome</keyword>